<feature type="compositionally biased region" description="Low complexity" evidence="8">
    <location>
        <begin position="443"/>
        <end position="452"/>
    </location>
</feature>
<dbReference type="PROSITE" id="PS50216">
    <property type="entry name" value="DHHC"/>
    <property type="match status" value="1"/>
</dbReference>
<evidence type="ECO:0000256" key="6">
    <source>
        <dbReference type="ARBA" id="ARBA00023315"/>
    </source>
</evidence>
<feature type="transmembrane region" description="Helical" evidence="7">
    <location>
        <begin position="166"/>
        <end position="195"/>
    </location>
</feature>
<evidence type="ECO:0000259" key="9">
    <source>
        <dbReference type="Pfam" id="PF01529"/>
    </source>
</evidence>
<evidence type="ECO:0000256" key="8">
    <source>
        <dbReference type="SAM" id="MobiDB-lite"/>
    </source>
</evidence>
<dbReference type="InterPro" id="IPR001594">
    <property type="entry name" value="Palmitoyltrfase_DHHC"/>
</dbReference>
<dbReference type="PANTHER" id="PTHR22883:SF8">
    <property type="entry name" value="PALMITOYLTRANSFERASE ZDHHC1"/>
    <property type="match status" value="1"/>
</dbReference>
<protein>
    <recommendedName>
        <fullName evidence="7">Palmitoyltransferase</fullName>
        <ecNumber evidence="7">2.3.1.225</ecNumber>
    </recommendedName>
</protein>
<name>A0ABR0YXD5_HUSHU</name>
<feature type="domain" description="Palmitoyltransferase DHHC" evidence="9">
    <location>
        <begin position="122"/>
        <end position="273"/>
    </location>
</feature>
<dbReference type="EC" id="2.3.1.225" evidence="7"/>
<keyword evidence="5 7" id="KW-0472">Membrane</keyword>
<evidence type="ECO:0000256" key="7">
    <source>
        <dbReference type="RuleBase" id="RU079119"/>
    </source>
</evidence>
<evidence type="ECO:0000256" key="5">
    <source>
        <dbReference type="ARBA" id="ARBA00023136"/>
    </source>
</evidence>
<evidence type="ECO:0000256" key="1">
    <source>
        <dbReference type="ARBA" id="ARBA00004141"/>
    </source>
</evidence>
<feature type="region of interest" description="Disordered" evidence="8">
    <location>
        <begin position="335"/>
        <end position="404"/>
    </location>
</feature>
<accession>A0ABR0YXD5</accession>
<dbReference type="InterPro" id="IPR039859">
    <property type="entry name" value="PFA4/ZDH16/20/ERF2-like"/>
</dbReference>
<keyword evidence="4 7" id="KW-1133">Transmembrane helix</keyword>
<feature type="region of interest" description="Disordered" evidence="8">
    <location>
        <begin position="443"/>
        <end position="590"/>
    </location>
</feature>
<feature type="compositionally biased region" description="Basic and acidic residues" evidence="8">
    <location>
        <begin position="573"/>
        <end position="584"/>
    </location>
</feature>
<feature type="region of interest" description="Disordered" evidence="8">
    <location>
        <begin position="279"/>
        <end position="305"/>
    </location>
</feature>
<feature type="region of interest" description="Disordered" evidence="8">
    <location>
        <begin position="1"/>
        <end position="24"/>
    </location>
</feature>
<sequence length="590" mass="64980">MNICDKNPNRTAPEKEAGTSPPADLPQCSRTNGWSWPPHPFQLLAWLLYIYFAVIGFGIFIPLLPTHWVPAGYICTGVMFVCHLFVHLTAVTLDPADRNVRVKNYSGPVPVLDRSKHAHVIENCHCYLCEVDVSPKSKHCSACNKCVANFDHHCKWLNNCVGSRNYWLFLNSVISALLGILLVVIIALYVFVEFFADPAMLRSNKYFQAVRNDSGIWFVFLPVAPVSTTGPAIPALAAITIALGLLSTILLGHLLIFHIYLMWNRLSTYAYIMRQRHRHEATSTDKENERKEAVPPKMNPIKDVGYSGTLGYTNPEIQVEDPALMLASGKDISKRYGNGTLRKSSSSKAGEEPRPTNSSEQQQQPARRTSTQKKKKKKVHKVPAEVINDRSLENNSNKLPGVSPSDPGPLFGALTIAASQSLVLPVPVFPQRASLPPLVASAAPVQAAGPPADYHSDSAESMDEIPVAQTRLGSAAVGGYASNSRQNLLSKPRLPPQDHRPLQTLPSPQPRAMRRSLKRPLSTEQKFKLLPQPPTVYVSKSSGDCRVPQLRGNPTAVEEGSSGHSKRKRTSKKSHEYDSSRDARTGTMLA</sequence>
<keyword evidence="6 7" id="KW-0012">Acyltransferase</keyword>
<comment type="similarity">
    <text evidence="7">Belongs to the DHHC palmitoyltransferase family.</text>
</comment>
<feature type="transmembrane region" description="Helical" evidence="7">
    <location>
        <begin position="215"/>
        <end position="233"/>
    </location>
</feature>
<comment type="domain">
    <text evidence="7">The DHHC domain is required for palmitoyltransferase activity.</text>
</comment>
<evidence type="ECO:0000313" key="10">
    <source>
        <dbReference type="EMBL" id="KAK6477049.1"/>
    </source>
</evidence>
<evidence type="ECO:0000256" key="3">
    <source>
        <dbReference type="ARBA" id="ARBA00022692"/>
    </source>
</evidence>
<dbReference type="Pfam" id="PF01529">
    <property type="entry name" value="DHHC"/>
    <property type="match status" value="1"/>
</dbReference>
<keyword evidence="3 7" id="KW-0812">Transmembrane</keyword>
<feature type="compositionally biased region" description="Polar residues" evidence="8">
    <location>
        <begin position="355"/>
        <end position="369"/>
    </location>
</feature>
<feature type="compositionally biased region" description="Basic and acidic residues" evidence="8">
    <location>
        <begin position="280"/>
        <end position="294"/>
    </location>
</feature>
<comment type="subcellular location">
    <subcellularLocation>
        <location evidence="1">Membrane</location>
        <topology evidence="1">Multi-pass membrane protein</topology>
    </subcellularLocation>
</comment>
<dbReference type="Proteomes" id="UP001369086">
    <property type="component" value="Unassembled WGS sequence"/>
</dbReference>
<keyword evidence="2 7" id="KW-0808">Transferase</keyword>
<dbReference type="PANTHER" id="PTHR22883">
    <property type="entry name" value="ZINC FINGER DHHC DOMAIN CONTAINING PROTEIN"/>
    <property type="match status" value="1"/>
</dbReference>
<feature type="compositionally biased region" description="Basic residues" evidence="8">
    <location>
        <begin position="370"/>
        <end position="381"/>
    </location>
</feature>
<feature type="transmembrane region" description="Helical" evidence="7">
    <location>
        <begin position="71"/>
        <end position="93"/>
    </location>
</feature>
<organism evidence="10 11">
    <name type="scientific">Huso huso</name>
    <name type="common">Beluga</name>
    <name type="synonym">Acipenser huso</name>
    <dbReference type="NCBI Taxonomy" id="61971"/>
    <lineage>
        <taxon>Eukaryota</taxon>
        <taxon>Metazoa</taxon>
        <taxon>Chordata</taxon>
        <taxon>Craniata</taxon>
        <taxon>Vertebrata</taxon>
        <taxon>Euteleostomi</taxon>
        <taxon>Actinopterygii</taxon>
        <taxon>Chondrostei</taxon>
        <taxon>Acipenseriformes</taxon>
        <taxon>Acipenseridae</taxon>
        <taxon>Huso</taxon>
    </lineage>
</organism>
<comment type="catalytic activity">
    <reaction evidence="7">
        <text>L-cysteinyl-[protein] + hexadecanoyl-CoA = S-hexadecanoyl-L-cysteinyl-[protein] + CoA</text>
        <dbReference type="Rhea" id="RHEA:36683"/>
        <dbReference type="Rhea" id="RHEA-COMP:10131"/>
        <dbReference type="Rhea" id="RHEA-COMP:11032"/>
        <dbReference type="ChEBI" id="CHEBI:29950"/>
        <dbReference type="ChEBI" id="CHEBI:57287"/>
        <dbReference type="ChEBI" id="CHEBI:57379"/>
        <dbReference type="ChEBI" id="CHEBI:74151"/>
        <dbReference type="EC" id="2.3.1.225"/>
    </reaction>
</comment>
<comment type="caution">
    <text evidence="10">The sequence shown here is derived from an EMBL/GenBank/DDBJ whole genome shotgun (WGS) entry which is preliminary data.</text>
</comment>
<keyword evidence="11" id="KW-1185">Reference proteome</keyword>
<feature type="transmembrane region" description="Helical" evidence="7">
    <location>
        <begin position="239"/>
        <end position="263"/>
    </location>
</feature>
<proteinExistence type="inferred from homology"/>
<gene>
    <name evidence="10" type="ORF">HHUSO_G21898</name>
</gene>
<evidence type="ECO:0000313" key="11">
    <source>
        <dbReference type="Proteomes" id="UP001369086"/>
    </source>
</evidence>
<feature type="transmembrane region" description="Helical" evidence="7">
    <location>
        <begin position="43"/>
        <end position="64"/>
    </location>
</feature>
<dbReference type="EMBL" id="JAHFZB010000021">
    <property type="protein sequence ID" value="KAK6477049.1"/>
    <property type="molecule type" value="Genomic_DNA"/>
</dbReference>
<evidence type="ECO:0000256" key="4">
    <source>
        <dbReference type="ARBA" id="ARBA00022989"/>
    </source>
</evidence>
<reference evidence="10 11" key="1">
    <citation type="submission" date="2021-05" db="EMBL/GenBank/DDBJ databases">
        <authorList>
            <person name="Zahm M."/>
            <person name="Klopp C."/>
            <person name="Cabau C."/>
            <person name="Kuhl H."/>
            <person name="Suciu R."/>
            <person name="Ciorpac M."/>
            <person name="Holostenco D."/>
            <person name="Gessner J."/>
            <person name="Wuertz S."/>
            <person name="Hohne C."/>
            <person name="Stock M."/>
            <person name="Gislard M."/>
            <person name="Lluch J."/>
            <person name="Milhes M."/>
            <person name="Lampietro C."/>
            <person name="Lopez Roques C."/>
            <person name="Donnadieu C."/>
            <person name="Du K."/>
            <person name="Schartl M."/>
            <person name="Guiguen Y."/>
        </authorList>
    </citation>
    <scope>NUCLEOTIDE SEQUENCE [LARGE SCALE GENOMIC DNA]</scope>
    <source>
        <strain evidence="10">Hh-F2</strain>
        <tissue evidence="10">Blood</tissue>
    </source>
</reference>
<evidence type="ECO:0000256" key="2">
    <source>
        <dbReference type="ARBA" id="ARBA00022679"/>
    </source>
</evidence>